<organism evidence="2">
    <name type="scientific">Tanacetum cinerariifolium</name>
    <name type="common">Dalmatian daisy</name>
    <name type="synonym">Chrysanthemum cinerariifolium</name>
    <dbReference type="NCBI Taxonomy" id="118510"/>
    <lineage>
        <taxon>Eukaryota</taxon>
        <taxon>Viridiplantae</taxon>
        <taxon>Streptophyta</taxon>
        <taxon>Embryophyta</taxon>
        <taxon>Tracheophyta</taxon>
        <taxon>Spermatophyta</taxon>
        <taxon>Magnoliopsida</taxon>
        <taxon>eudicotyledons</taxon>
        <taxon>Gunneridae</taxon>
        <taxon>Pentapetalae</taxon>
        <taxon>asterids</taxon>
        <taxon>campanulids</taxon>
        <taxon>Asterales</taxon>
        <taxon>Asteraceae</taxon>
        <taxon>Asteroideae</taxon>
        <taxon>Anthemideae</taxon>
        <taxon>Anthemidinae</taxon>
        <taxon>Tanacetum</taxon>
    </lineage>
</organism>
<name>A0A699H7X7_TANCI</name>
<feature type="region of interest" description="Disordered" evidence="1">
    <location>
        <begin position="192"/>
        <end position="240"/>
    </location>
</feature>
<comment type="caution">
    <text evidence="2">The sequence shown here is derived from an EMBL/GenBank/DDBJ whole genome shotgun (WGS) entry which is preliminary data.</text>
</comment>
<gene>
    <name evidence="2" type="ORF">Tci_330085</name>
</gene>
<evidence type="ECO:0000256" key="1">
    <source>
        <dbReference type="SAM" id="MobiDB-lite"/>
    </source>
</evidence>
<feature type="region of interest" description="Disordered" evidence="1">
    <location>
        <begin position="382"/>
        <end position="405"/>
    </location>
</feature>
<protein>
    <recommendedName>
        <fullName evidence="3">Synaptobrevin, longin-like domain protein</fullName>
    </recommendedName>
</protein>
<reference evidence="2" key="1">
    <citation type="journal article" date="2019" name="Sci. Rep.">
        <title>Draft genome of Tanacetum cinerariifolium, the natural source of mosquito coil.</title>
        <authorList>
            <person name="Yamashiro T."/>
            <person name="Shiraishi A."/>
            <person name="Satake H."/>
            <person name="Nakayama K."/>
        </authorList>
    </citation>
    <scope>NUCLEOTIDE SEQUENCE</scope>
</reference>
<accession>A0A699H7X7</accession>
<sequence>MAPLTFADTHNMVAYLSKSNASEGFDQIMDFLNAYTIQYALVVNPTIYVSFIKQFWATAKVNKVNDVVQLRVLIDGKNMVVFKYIIRRDLHLDDADGVECLLNEEIFEELARMGYEKPPPKLTFYKAFFFTQWKFLIHTLVQCLSAKRTAWNEFSCSIASTIIGLATELEKVFQELRLLCFASMLVQPQPQAEEEEEEVEVLNASAPPSPTNSLSPNLQDPTPTPYATPHASPPQEQPRGCIQTKEKIEAIDADEDITLVDMEKDKEVKMTMAKTLIKQKAEKAKLLNEQIAQKLHDEKVQKAVAKDKQEKDDMERAQNMAGYKMEHFRGMTYDKVRPVFEREYKKVQTLFKPDKDVEEPKKKRVDDETLLQESFKKPRVVEVSGSKSTQEIPSNGLKEMSKEDEIHTEGSRTYWKIIRVGGITEAYQSFKGMLKGFDKEDMVALWSLVKEKFSSAFPNVDKVHQVSSTTRRHDMFMLTEKDYPLSNGVMILMLSRKLQVEEDNEMVIDLVMKIFMEANKPKSKSLDTSSK</sequence>
<dbReference type="AlphaFoldDB" id="A0A699H7X7"/>
<proteinExistence type="predicted"/>
<feature type="compositionally biased region" description="Pro residues" evidence="1">
    <location>
        <begin position="222"/>
        <end position="236"/>
    </location>
</feature>
<evidence type="ECO:0008006" key="3">
    <source>
        <dbReference type="Google" id="ProtNLM"/>
    </source>
</evidence>
<evidence type="ECO:0000313" key="2">
    <source>
        <dbReference type="EMBL" id="GEX58110.1"/>
    </source>
</evidence>
<dbReference type="EMBL" id="BKCJ010116922">
    <property type="protein sequence ID" value="GEX58110.1"/>
    <property type="molecule type" value="Genomic_DNA"/>
</dbReference>
<feature type="compositionally biased region" description="Low complexity" evidence="1">
    <location>
        <begin position="201"/>
        <end position="218"/>
    </location>
</feature>